<evidence type="ECO:0000313" key="3">
    <source>
        <dbReference type="Proteomes" id="UP000247569"/>
    </source>
</evidence>
<dbReference type="AlphaFoldDB" id="A0A318KKJ6"/>
<evidence type="ECO:0000313" key="2">
    <source>
        <dbReference type="EMBL" id="PXX62143.1"/>
    </source>
</evidence>
<keyword evidence="1" id="KW-0472">Membrane</keyword>
<dbReference type="EMBL" id="QJKF01000007">
    <property type="protein sequence ID" value="PXX62143.1"/>
    <property type="molecule type" value="Genomic_DNA"/>
</dbReference>
<reference evidence="2 3" key="1">
    <citation type="submission" date="2018-05" db="EMBL/GenBank/DDBJ databases">
        <title>Genomic Encyclopedia of Type Strains, Phase IV (KMG-IV): sequencing the most valuable type-strain genomes for metagenomic binning, comparative biology and taxonomic classification.</title>
        <authorList>
            <person name="Goeker M."/>
        </authorList>
    </citation>
    <scope>NUCLEOTIDE SEQUENCE [LARGE SCALE GENOMIC DNA]</scope>
    <source>
        <strain evidence="2 3">DSM 44704</strain>
    </source>
</reference>
<keyword evidence="3" id="KW-1185">Reference proteome</keyword>
<feature type="transmembrane region" description="Helical" evidence="1">
    <location>
        <begin position="34"/>
        <end position="51"/>
    </location>
</feature>
<dbReference type="RefSeq" id="WP_063713332.1">
    <property type="nucleotide sequence ID" value="NZ_QJKF01000007.1"/>
</dbReference>
<feature type="transmembrane region" description="Helical" evidence="1">
    <location>
        <begin position="57"/>
        <end position="77"/>
    </location>
</feature>
<feature type="transmembrane region" description="Helical" evidence="1">
    <location>
        <begin position="93"/>
        <end position="111"/>
    </location>
</feature>
<accession>A0A318KKJ6</accession>
<keyword evidence="1" id="KW-0812">Transmembrane</keyword>
<protein>
    <submittedName>
        <fullName evidence="2">Uncharacterized protein</fullName>
    </submittedName>
</protein>
<organism evidence="2 3">
    <name type="scientific">Nocardia tenerifensis</name>
    <dbReference type="NCBI Taxonomy" id="228006"/>
    <lineage>
        <taxon>Bacteria</taxon>
        <taxon>Bacillati</taxon>
        <taxon>Actinomycetota</taxon>
        <taxon>Actinomycetes</taxon>
        <taxon>Mycobacteriales</taxon>
        <taxon>Nocardiaceae</taxon>
        <taxon>Nocardia</taxon>
    </lineage>
</organism>
<sequence length="473" mass="51350">MEQRTRAHRDPLAVVLGNASLLGVGYVMLGRRRLAAVTGLLTISLVVTLATVARTTWFEIVVVVWWALLVVHSWILVRARQTLGRGRVARQRVTALGVLIPVLLALGLLRFEAVHIGRDIDAARHRGDCGGAQSVLDRRWLGDTVADAPLAARGDHTERACRLLREAEQDLDGALAGDIQALSLGVDRMSTVRTGLPGHETMADHVLHRFSDRLPTADPCRTSAITDWLSQQPRAAALNHLTEIVARIAPTALVDCGDQLMTAQDWPQARSRYQQVLDGYPGHPLTERARQGVEKATRAIELAKVRDLLRTPVRGSQPRYCTEPAPYSGAAPYGPGLNHALLYGNDEIAGLFPPDWTAGDAADAAVVMCMGSTEFGAPVATCTYENKAGIPHIGESMAYTDVTFQKKAVPLRIFEVRTGRLIADTRVEIGGASCPEVLEYTFYGHHDFGPPSKVYVSSGDADVRAAFQSLITP</sequence>
<proteinExistence type="predicted"/>
<keyword evidence="1" id="KW-1133">Transmembrane helix</keyword>
<comment type="caution">
    <text evidence="2">The sequence shown here is derived from an EMBL/GenBank/DDBJ whole genome shotgun (WGS) entry which is preliminary data.</text>
</comment>
<dbReference type="OrthoDB" id="5176604at2"/>
<gene>
    <name evidence="2" type="ORF">DFR70_1079</name>
</gene>
<dbReference type="Proteomes" id="UP000247569">
    <property type="component" value="Unassembled WGS sequence"/>
</dbReference>
<name>A0A318KKJ6_9NOCA</name>
<evidence type="ECO:0000256" key="1">
    <source>
        <dbReference type="SAM" id="Phobius"/>
    </source>
</evidence>